<reference evidence="1 2" key="1">
    <citation type="journal article" date="2015" name="Mol. Biochem. Parasitol.">
        <title>Identification of polymorphic genes for use in assemblage B genotyping assays through comparative genomics of multiple assemblage B Giardia duodenalis isolates.</title>
        <authorList>
            <person name="Wielinga C."/>
            <person name="Thompson R.C."/>
            <person name="Monis P."/>
            <person name="Ryan U."/>
        </authorList>
    </citation>
    <scope>NUCLEOTIDE SEQUENCE [LARGE SCALE GENOMIC DNA]</scope>
    <source>
        <strain evidence="1 2">BAH15c1</strain>
    </source>
</reference>
<name>A0A132NTU4_GIAIN</name>
<dbReference type="Proteomes" id="UP000070089">
    <property type="component" value="Unassembled WGS sequence"/>
</dbReference>
<evidence type="ECO:0000313" key="1">
    <source>
        <dbReference type="EMBL" id="KWX13478.1"/>
    </source>
</evidence>
<dbReference type="OrthoDB" id="10253068at2759"/>
<sequence>MLDRSQSCGSFVKNKIMEQLVDILYEHATSPSEPIASVGEYLANPISSSLLEKIFLNLDAFTAEYSNKEEESLTRELVLSIAKKDTLFLSNPIAIDKLTELSGNFLCEASSQLHQWIVRESSLTEEALTLASNLLELKTAVDTELANITAERDLLAIHTIPYVLDQIVSRIDVTLCVLGTLLDLQEKRGRVMTHWQRDECTAAIELSSRYAEDLASLSLQIKVSPEELQKYVPPLDQLSHEQIQNSYFAELTTAAHKGFTPLISTLSRGLSFIEISSFTSTFHKYVITKLQSSSSLKDILWVSILLYRLAHEKALELVSASLFSISGTIFEEISKAIIKSRDRQTYSNPTCADILKEHMSDMILLTLIQLYIETLLKSCFPSSEEELSASKTKVSMSIRTCIDGLVLNAYMRMRTLLVADLFARAFDSHYELLENMEMLWIVLSTLRSSDFNSADTLLELSQLDCSSEEINPLTVPTFFTHIREDNSYSQRVLACRSISDSQWSSSFHKRGEYYIHKSGATRSLVDCAVVLERVIHIIAHTKVQKAVLLTDAVQQLVFRILLFYIFREPKIPYAAVQCGIRSKFQSYATNTHQRLIDSLFVDSSRLGPNSEHILLGLLREYSLTLSNIFQHSKKYTLLTDATGLTLRESLAETVDELNAYYLMQNIIHSISERLYLETQMPTVQEADKRQHFEATHVTGDSHLPHSPSHEQTAYDESDIFASESCNPSMLASTGQSLTDPAMLSIRSLHSTYNGIESVIQDIIANELNRNFNLIEIMYTTIKSAAGDYKKEAKIDRAGKTVYSTKLISTLKNNFYNLRFGVLATQSSVSVSSSDSVLSIVTPPVSSAKRPSCSLFNYQFYNAFVIHACHSFIASASSIPVYTAYGRTCLMYDYCSLHSFLNTVLPDFCLQRVEIQQHFELVRSYIDLYFGSIDDIRAAISANKFGTGPLLSLIRTGLACRLTSSQIDSLILTLPSSLH</sequence>
<gene>
    <name evidence="1" type="ORF">QR46_2551</name>
</gene>
<comment type="caution">
    <text evidence="1">The sequence shown here is derived from an EMBL/GenBank/DDBJ whole genome shotgun (WGS) entry which is preliminary data.</text>
</comment>
<accession>A0A132NTU4</accession>
<dbReference type="AlphaFoldDB" id="A0A132NTU4"/>
<dbReference type="VEuPathDB" id="GiardiaDB:QR46_2551"/>
<protein>
    <submittedName>
        <fullName evidence="1">Uncharacterized protein</fullName>
    </submittedName>
</protein>
<proteinExistence type="predicted"/>
<organism evidence="1 2">
    <name type="scientific">Giardia duodenalis assemblage B</name>
    <dbReference type="NCBI Taxonomy" id="1394984"/>
    <lineage>
        <taxon>Eukaryota</taxon>
        <taxon>Metamonada</taxon>
        <taxon>Diplomonadida</taxon>
        <taxon>Hexamitidae</taxon>
        <taxon>Giardiinae</taxon>
        <taxon>Giardia</taxon>
    </lineage>
</organism>
<evidence type="ECO:0000313" key="2">
    <source>
        <dbReference type="Proteomes" id="UP000070089"/>
    </source>
</evidence>
<dbReference type="EMBL" id="JXTI01000068">
    <property type="protein sequence ID" value="KWX13478.1"/>
    <property type="molecule type" value="Genomic_DNA"/>
</dbReference>